<evidence type="ECO:0000313" key="5">
    <source>
        <dbReference type="Proteomes" id="UP001440612"/>
    </source>
</evidence>
<evidence type="ECO:0000256" key="2">
    <source>
        <dbReference type="SAM" id="SignalP"/>
    </source>
</evidence>
<dbReference type="EMBL" id="CP150951">
    <property type="protein sequence ID" value="WZC50750.1"/>
    <property type="molecule type" value="Genomic_DNA"/>
</dbReference>
<evidence type="ECO:0000259" key="3">
    <source>
        <dbReference type="Pfam" id="PF13505"/>
    </source>
</evidence>
<dbReference type="Proteomes" id="UP001440612">
    <property type="component" value="Chromosome"/>
</dbReference>
<feature type="signal peptide" evidence="2">
    <location>
        <begin position="1"/>
        <end position="20"/>
    </location>
</feature>
<gene>
    <name evidence="4" type="ORF">AABB29_09120</name>
</gene>
<dbReference type="InterPro" id="IPR011250">
    <property type="entry name" value="OMP/PagP_B-barrel"/>
</dbReference>
<name>A0ABZ2V850_9RHOB</name>
<organism evidence="4 5">
    <name type="scientific">Yoonia phaeophyticola</name>
    <dbReference type="NCBI Taxonomy" id="3137369"/>
    <lineage>
        <taxon>Bacteria</taxon>
        <taxon>Pseudomonadati</taxon>
        <taxon>Pseudomonadota</taxon>
        <taxon>Alphaproteobacteria</taxon>
        <taxon>Rhodobacterales</taxon>
        <taxon>Paracoccaceae</taxon>
        <taxon>Yoonia</taxon>
    </lineage>
</organism>
<dbReference type="InterPro" id="IPR027385">
    <property type="entry name" value="Beta-barrel_OMP"/>
</dbReference>
<keyword evidence="1 2" id="KW-0732">Signal</keyword>
<feature type="chain" id="PRO_5046489095" evidence="2">
    <location>
        <begin position="21"/>
        <end position="212"/>
    </location>
</feature>
<protein>
    <submittedName>
        <fullName evidence="4">Outer membrane protein</fullName>
    </submittedName>
</protein>
<reference evidence="5" key="1">
    <citation type="submission" date="2024-04" db="EMBL/GenBank/DDBJ databases">
        <title>Phylogenomic analyses of a clade within the roseobacter group suggest taxonomic reassignments of species of the genera Aestuariivita, Citreicella, Loktanella, Nautella, Pelagibaca, Ruegeria, Thalassobius, Thiobacimonas and Tropicibacter, and the proposal o.</title>
        <authorList>
            <person name="Jeon C.O."/>
        </authorList>
    </citation>
    <scope>NUCLEOTIDE SEQUENCE [LARGE SCALE GENOMIC DNA]</scope>
    <source>
        <strain evidence="5">BS5-3</strain>
    </source>
</reference>
<proteinExistence type="predicted"/>
<dbReference type="SUPFAM" id="SSF56925">
    <property type="entry name" value="OMPA-like"/>
    <property type="match status" value="1"/>
</dbReference>
<evidence type="ECO:0000313" key="4">
    <source>
        <dbReference type="EMBL" id="WZC50750.1"/>
    </source>
</evidence>
<sequence length="212" mass="22144">MKHQYLLTVAGCLFANTAIAGGLADPIIPAPLPVPPAPIAQPLDWYAGLQAGPGEGEVVSNGDAGEQQQVDLSGPFFGLHAGVQRQFGSLTAGIEIDYNTSNVDLEDSGTDTVIEMDTLAHLKLRAGTEVGPAFIYGTAGLAYASLSAEPVVGDPFDESDTAPFYGLGADVMVSQNISVGGEVLVHNFEDFSGEEGLEVDLTTAMLRVSYHF</sequence>
<feature type="domain" description="Outer membrane protein beta-barrel" evidence="3">
    <location>
        <begin position="41"/>
        <end position="212"/>
    </location>
</feature>
<dbReference type="Pfam" id="PF13505">
    <property type="entry name" value="OMP_b-brl"/>
    <property type="match status" value="1"/>
</dbReference>
<dbReference type="RefSeq" id="WP_341368851.1">
    <property type="nucleotide sequence ID" value="NZ_CP150951.2"/>
</dbReference>
<accession>A0ABZ2V850</accession>
<keyword evidence="5" id="KW-1185">Reference proteome</keyword>
<evidence type="ECO:0000256" key="1">
    <source>
        <dbReference type="ARBA" id="ARBA00022729"/>
    </source>
</evidence>
<dbReference type="Gene3D" id="2.40.160.20">
    <property type="match status" value="1"/>
</dbReference>